<accession>A0AA42CR30</accession>
<dbReference type="Proteomes" id="UP001165565">
    <property type="component" value="Unassembled WGS sequence"/>
</dbReference>
<protein>
    <submittedName>
        <fullName evidence="1">Uncharacterized protein</fullName>
    </submittedName>
</protein>
<proteinExistence type="predicted"/>
<evidence type="ECO:0000313" key="1">
    <source>
        <dbReference type="EMBL" id="MCW6536285.1"/>
    </source>
</evidence>
<sequence>MDFKNLDKYRTGGTGNRMQLSIPVPRTASGRVYRFSPNEEAYPRHFLLGNAERPAVVSDEMKARMKQEPGQPRTVCPYSGLIADDDQFVHPDDRAAAIETVRHAALADVQAQFSKMLEGLGSSSGGMIKITTSSSPPPPKPHFYREDLLRELACDTCGRDYGVFAIALFCPDCGAPNVRLHFLREVSLVDAQVELADGLDPNMRELAYRLLGNAHEDVLTGLEATLKTVYLFGKRQAAPTEPPPKVGNDFQNVERGQRRFAELGIDPYGGLTDDELAVLEVNIQKRHVIGHNLGIVDAKFAERASDARLGETVHLVAEDIREFATLALTVVSALDGWLAGQALPIREREKPEIEEDDTTVTDVERRARELGISPLSYRLGAWLSESSTDGLEHPSQSEEMSAAFAEIPDPDMREAIAELEADGYIKTWRSISREGVPPLIRRQQLFLTFDPLVGEFDPTLDAVELAEVARKEEKGISAQELHAKTGWSLRRFNPALSRMLREIEDRHVSKTGDATYPTRHFFIDAGDRVSLKRFVERHRTRRS</sequence>
<comment type="caution">
    <text evidence="1">The sequence shown here is derived from an EMBL/GenBank/DDBJ whole genome shotgun (WGS) entry which is preliminary data.</text>
</comment>
<dbReference type="RefSeq" id="WP_265269674.1">
    <property type="nucleotide sequence ID" value="NZ_JANFAV010000012.1"/>
</dbReference>
<gene>
    <name evidence="1" type="ORF">NEE01_16015</name>
</gene>
<name>A0AA42CR30_9SPHN</name>
<evidence type="ECO:0000313" key="2">
    <source>
        <dbReference type="Proteomes" id="UP001165565"/>
    </source>
</evidence>
<reference evidence="1" key="1">
    <citation type="submission" date="2022-06" db="EMBL/GenBank/DDBJ databases">
        <title>Sphingomonas sp. nov. isolated from rhizosphere soil of tomato.</title>
        <authorList>
            <person name="Dong H."/>
            <person name="Gao R."/>
        </authorList>
    </citation>
    <scope>NUCLEOTIDE SEQUENCE</scope>
    <source>
        <strain evidence="1">MMSM24</strain>
    </source>
</reference>
<keyword evidence="2" id="KW-1185">Reference proteome</keyword>
<organism evidence="1 2">
    <name type="scientific">Sphingomonas lycopersici</name>
    <dbReference type="NCBI Taxonomy" id="2951807"/>
    <lineage>
        <taxon>Bacteria</taxon>
        <taxon>Pseudomonadati</taxon>
        <taxon>Pseudomonadota</taxon>
        <taxon>Alphaproteobacteria</taxon>
        <taxon>Sphingomonadales</taxon>
        <taxon>Sphingomonadaceae</taxon>
        <taxon>Sphingomonas</taxon>
    </lineage>
</organism>
<dbReference type="EMBL" id="JANFAV010000012">
    <property type="protein sequence ID" value="MCW6536285.1"/>
    <property type="molecule type" value="Genomic_DNA"/>
</dbReference>
<dbReference type="AlphaFoldDB" id="A0AA42CR30"/>